<accession>A0A381XTR2</accession>
<proteinExistence type="predicted"/>
<name>A0A381XTR2_9ZZZZ</name>
<gene>
    <name evidence="1" type="ORF">METZ01_LOCUS120477</name>
</gene>
<organism evidence="1">
    <name type="scientific">marine metagenome</name>
    <dbReference type="NCBI Taxonomy" id="408172"/>
    <lineage>
        <taxon>unclassified sequences</taxon>
        <taxon>metagenomes</taxon>
        <taxon>ecological metagenomes</taxon>
    </lineage>
</organism>
<protein>
    <submittedName>
        <fullName evidence="1">Uncharacterized protein</fullName>
    </submittedName>
</protein>
<dbReference type="EMBL" id="UINC01016197">
    <property type="protein sequence ID" value="SVA67623.1"/>
    <property type="molecule type" value="Genomic_DNA"/>
</dbReference>
<reference evidence="1" key="1">
    <citation type="submission" date="2018-05" db="EMBL/GenBank/DDBJ databases">
        <authorList>
            <person name="Lanie J.A."/>
            <person name="Ng W.-L."/>
            <person name="Kazmierczak K.M."/>
            <person name="Andrzejewski T.M."/>
            <person name="Davidsen T.M."/>
            <person name="Wayne K.J."/>
            <person name="Tettelin H."/>
            <person name="Glass J.I."/>
            <person name="Rusch D."/>
            <person name="Podicherti R."/>
            <person name="Tsui H.-C.T."/>
            <person name="Winkler M.E."/>
        </authorList>
    </citation>
    <scope>NUCLEOTIDE SEQUENCE</scope>
</reference>
<sequence length="199" mass="22687">MLQPPMAKNTSNIFQQLMGETSGNGDIRKTSLRCQSIEFPGRNLDTNPDINIYGPTREVVQGFSFADITGVFQCSSDLKEKVFFETWQRLAYNPQTWNMQYYDDYVGSMKIFQLDENDRQRYGIELMECFPKTIAAQTLDYGTANAIQTVSITFSYRYWKNLGDEADIPKSLGNRIIDAVLDTVESKITSSIPAVLRKL</sequence>
<evidence type="ECO:0000313" key="1">
    <source>
        <dbReference type="EMBL" id="SVA67623.1"/>
    </source>
</evidence>
<dbReference type="AlphaFoldDB" id="A0A381XTR2"/>